<name>A0A2P2QG41_RHIMU</name>
<accession>A0A2P2QG41</accession>
<organism evidence="1">
    <name type="scientific">Rhizophora mucronata</name>
    <name type="common">Asiatic mangrove</name>
    <dbReference type="NCBI Taxonomy" id="61149"/>
    <lineage>
        <taxon>Eukaryota</taxon>
        <taxon>Viridiplantae</taxon>
        <taxon>Streptophyta</taxon>
        <taxon>Embryophyta</taxon>
        <taxon>Tracheophyta</taxon>
        <taxon>Spermatophyta</taxon>
        <taxon>Magnoliopsida</taxon>
        <taxon>eudicotyledons</taxon>
        <taxon>Gunneridae</taxon>
        <taxon>Pentapetalae</taxon>
        <taxon>rosids</taxon>
        <taxon>fabids</taxon>
        <taxon>Malpighiales</taxon>
        <taxon>Rhizophoraceae</taxon>
        <taxon>Rhizophora</taxon>
    </lineage>
</organism>
<sequence>MSDSGLHHITTFPSIVLEIFR</sequence>
<dbReference type="AlphaFoldDB" id="A0A2P2QG41"/>
<proteinExistence type="predicted"/>
<dbReference type="EMBL" id="GGEC01085391">
    <property type="protein sequence ID" value="MBX65875.1"/>
    <property type="molecule type" value="Transcribed_RNA"/>
</dbReference>
<reference evidence="1" key="1">
    <citation type="submission" date="2018-02" db="EMBL/GenBank/DDBJ databases">
        <title>Rhizophora mucronata_Transcriptome.</title>
        <authorList>
            <person name="Meera S.P."/>
            <person name="Sreeshan A."/>
            <person name="Augustine A."/>
        </authorList>
    </citation>
    <scope>NUCLEOTIDE SEQUENCE</scope>
    <source>
        <tissue evidence="1">Leaf</tissue>
    </source>
</reference>
<protein>
    <submittedName>
        <fullName evidence="1">Uncharacterized protein</fullName>
    </submittedName>
</protein>
<evidence type="ECO:0000313" key="1">
    <source>
        <dbReference type="EMBL" id="MBX65875.1"/>
    </source>
</evidence>